<keyword evidence="3" id="KW-1185">Reference proteome</keyword>
<evidence type="ECO:0000313" key="2">
    <source>
        <dbReference type="EMBL" id="MBT2133576.1"/>
    </source>
</evidence>
<dbReference type="EMBL" id="JAHFVK010000001">
    <property type="protein sequence ID" value="MBT2133576.1"/>
    <property type="molecule type" value="Genomic_DNA"/>
</dbReference>
<gene>
    <name evidence="2" type="ORF">KK137_04430</name>
</gene>
<proteinExistence type="predicted"/>
<evidence type="ECO:0000259" key="1">
    <source>
        <dbReference type="PROSITE" id="PS50058"/>
    </source>
</evidence>
<name>A0ABS5W266_9SPHN</name>
<comment type="caution">
    <text evidence="2">The sequence shown here is derived from an EMBL/GenBank/DDBJ whole genome shotgun (WGS) entry which is preliminary data.</text>
</comment>
<dbReference type="Proteomes" id="UP000811255">
    <property type="component" value="Unassembled WGS sequence"/>
</dbReference>
<protein>
    <recommendedName>
        <fullName evidence="1">G protein gamma domain-containing protein</fullName>
    </recommendedName>
</protein>
<reference evidence="2 3" key="1">
    <citation type="submission" date="2021-05" db="EMBL/GenBank/DDBJ databases">
        <title>Croceibacterium sp. LX-88 genome sequence.</title>
        <authorList>
            <person name="Luo X."/>
        </authorList>
    </citation>
    <scope>NUCLEOTIDE SEQUENCE [LARGE SCALE GENOMIC DNA]</scope>
    <source>
        <strain evidence="2 3">LX-88</strain>
    </source>
</reference>
<dbReference type="RefSeq" id="WP_214534826.1">
    <property type="nucleotide sequence ID" value="NZ_JAHFVK010000001.1"/>
</dbReference>
<evidence type="ECO:0000313" key="3">
    <source>
        <dbReference type="Proteomes" id="UP000811255"/>
    </source>
</evidence>
<dbReference type="PROSITE" id="PS50058">
    <property type="entry name" value="G_PROTEIN_GAMMA"/>
    <property type="match status" value="1"/>
</dbReference>
<sequence length="89" mass="10099">MPAKFGKLFDEFHGRLITVASIREAFAAILNELKLQREREAGLEMIRRSRATIRLRRLGEGHWVQDGMMLGAMSSSAPAASMPFRIQRI</sequence>
<feature type="domain" description="G protein gamma" evidence="1">
    <location>
        <begin position="18"/>
        <end position="88"/>
    </location>
</feature>
<dbReference type="InterPro" id="IPR015898">
    <property type="entry name" value="G-protein_gamma-like_dom"/>
</dbReference>
<organism evidence="2 3">
    <name type="scientific">Croceibacterium selenioxidans</name>
    <dbReference type="NCBI Taxonomy" id="2838833"/>
    <lineage>
        <taxon>Bacteria</taxon>
        <taxon>Pseudomonadati</taxon>
        <taxon>Pseudomonadota</taxon>
        <taxon>Alphaproteobacteria</taxon>
        <taxon>Sphingomonadales</taxon>
        <taxon>Erythrobacteraceae</taxon>
        <taxon>Croceibacterium</taxon>
    </lineage>
</organism>
<accession>A0ABS5W266</accession>